<dbReference type="SUPFAM" id="SSF56112">
    <property type="entry name" value="Protein kinase-like (PK-like)"/>
    <property type="match status" value="1"/>
</dbReference>
<dbReference type="Pfam" id="PF00069">
    <property type="entry name" value="Pkinase"/>
    <property type="match status" value="1"/>
</dbReference>
<organism evidence="3 4">
    <name type="scientific">Paraphaeosphaeria minitans</name>
    <dbReference type="NCBI Taxonomy" id="565426"/>
    <lineage>
        <taxon>Eukaryota</taxon>
        <taxon>Fungi</taxon>
        <taxon>Dikarya</taxon>
        <taxon>Ascomycota</taxon>
        <taxon>Pezizomycotina</taxon>
        <taxon>Dothideomycetes</taxon>
        <taxon>Pleosporomycetidae</taxon>
        <taxon>Pleosporales</taxon>
        <taxon>Massarineae</taxon>
        <taxon>Didymosphaeriaceae</taxon>
        <taxon>Paraphaeosphaeria</taxon>
    </lineage>
</organism>
<dbReference type="InterPro" id="IPR000719">
    <property type="entry name" value="Prot_kinase_dom"/>
</dbReference>
<comment type="caution">
    <text evidence="3">The sequence shown here is derived from an EMBL/GenBank/DDBJ whole genome shotgun (WGS) entry which is preliminary data.</text>
</comment>
<evidence type="ECO:0000256" key="1">
    <source>
        <dbReference type="SAM" id="MobiDB-lite"/>
    </source>
</evidence>
<feature type="domain" description="Protein kinase" evidence="2">
    <location>
        <begin position="300"/>
        <end position="715"/>
    </location>
</feature>
<feature type="compositionally biased region" description="Polar residues" evidence="1">
    <location>
        <begin position="45"/>
        <end position="63"/>
    </location>
</feature>
<dbReference type="GO" id="GO:0004674">
    <property type="term" value="F:protein serine/threonine kinase activity"/>
    <property type="evidence" value="ECO:0007669"/>
    <property type="project" value="TreeGrafter"/>
</dbReference>
<dbReference type="PANTHER" id="PTHR24359">
    <property type="entry name" value="SERINE/THREONINE-PROTEIN KINASE SBK1"/>
    <property type="match status" value="1"/>
</dbReference>
<dbReference type="PROSITE" id="PS50011">
    <property type="entry name" value="PROTEIN_KINASE_DOM"/>
    <property type="match status" value="1"/>
</dbReference>
<keyword evidence="3" id="KW-0808">Transferase</keyword>
<reference evidence="3" key="1">
    <citation type="journal article" date="2020" name="Mol. Plant Microbe Interact.">
        <title>Genome Sequence of the Biocontrol Agent Coniothyrium minitans strain Conio (IMI 134523).</title>
        <authorList>
            <person name="Patel D."/>
            <person name="Shittu T.A."/>
            <person name="Baroncelli R."/>
            <person name="Muthumeenakshi S."/>
            <person name="Osborne T.H."/>
            <person name="Janganan T.K."/>
            <person name="Sreenivasaprasad S."/>
        </authorList>
    </citation>
    <scope>NUCLEOTIDE SEQUENCE</scope>
    <source>
        <strain evidence="3">Conio</strain>
    </source>
</reference>
<dbReference type="EMBL" id="WJXW01000006">
    <property type="protein sequence ID" value="KAF9735145.1"/>
    <property type="molecule type" value="Genomic_DNA"/>
</dbReference>
<dbReference type="OrthoDB" id="1046782at2759"/>
<name>A0A9P6KQI6_9PLEO</name>
<dbReference type="PANTHER" id="PTHR24359:SF37">
    <property type="entry name" value="PROTEIN KINASE DOMAIN-CONTAINING PROTEIN"/>
    <property type="match status" value="1"/>
</dbReference>
<proteinExistence type="predicted"/>
<dbReference type="GO" id="GO:0005524">
    <property type="term" value="F:ATP binding"/>
    <property type="evidence" value="ECO:0007669"/>
    <property type="project" value="InterPro"/>
</dbReference>
<evidence type="ECO:0000313" key="3">
    <source>
        <dbReference type="EMBL" id="KAF9735145.1"/>
    </source>
</evidence>
<dbReference type="Proteomes" id="UP000756921">
    <property type="component" value="Unassembled WGS sequence"/>
</dbReference>
<evidence type="ECO:0000259" key="2">
    <source>
        <dbReference type="PROSITE" id="PS50011"/>
    </source>
</evidence>
<accession>A0A9P6KQI6</accession>
<dbReference type="InterPro" id="IPR011009">
    <property type="entry name" value="Kinase-like_dom_sf"/>
</dbReference>
<dbReference type="Gene3D" id="1.10.510.10">
    <property type="entry name" value="Transferase(Phosphotransferase) domain 1"/>
    <property type="match status" value="2"/>
</dbReference>
<protein>
    <submittedName>
        <fullName evidence="3">Protein kinase domain-containing protein</fullName>
    </submittedName>
</protein>
<dbReference type="SMART" id="SM00220">
    <property type="entry name" value="S_TKc"/>
    <property type="match status" value="1"/>
</dbReference>
<keyword evidence="3" id="KW-0418">Kinase</keyword>
<evidence type="ECO:0000313" key="4">
    <source>
        <dbReference type="Proteomes" id="UP000756921"/>
    </source>
</evidence>
<dbReference type="AlphaFoldDB" id="A0A9P6KQI6"/>
<keyword evidence="4" id="KW-1185">Reference proteome</keyword>
<feature type="region of interest" description="Disordered" evidence="1">
    <location>
        <begin position="23"/>
        <end position="63"/>
    </location>
</feature>
<gene>
    <name evidence="3" type="ORF">PMIN01_06550</name>
</gene>
<sequence>MDMEKGLLPIDWTHGMIHDDLDEDSESIGTTYGSPSDCGAVSGSRPYTSSFGPPVFQSEQSDTSTLSIITDAGDQQHQKHLALPSTKTDFDGLEDDEFSDSDERYGSKHRLQSAILEALEARTVNGTRDTAMFLPKGKLYHLINIETVKHELAENLPGYSVDLIVDYAEAVCVPEKVYLDSGREQLKSYRKIFALLVLAGLTESIIDFVRDNVSDLCLPVMNISENAGKPVLYRMNSHGKPFGKRLRCFHGSKWQPMNLHHFEKQQWIFLAPYFSQSKHDRANHYVLQAQHILPFISSDTPIDDTEHYGGFAKVFTVRLHPNHHNFPDKVLCNRGFAIKQLITNDRNVFKKEVKILKKFSGAHSHPHVVSLLATYEQEKTFHLIFYKADGDLFNYWRRTNRNPILNHKNVLWILKQWIGITEGLGRLHRHLTLTFSESHPHEEPAVCVSTAVLLPQRSRSDSVQSNGARILPASPTWADNAHAWDSGELERPTHGKLIEEPRFGRHGDISPGNILWYDNDDKLDSALRGTLKLSDFGEAELNSAFSRTRKGDVAATMTYRAPECDFPPKHIRQSYDIWSLGCVFLEFVTWLLDGADALDAFAEQRLSRDPFPPHEKNDIFFDAEKNPEFDFEKNPEFGEIRPKVKGKVVQFISILHENPKCSEFLHDMLNLIEKDMLLVDQEQRFCCVRVVNKLEDMRRKCFNNYEYAVTGHPWCVYKRTPRRVTAIGRSEASNRTSIQRHRFGDQKY</sequence>